<dbReference type="Proteomes" id="UP001629113">
    <property type="component" value="Unassembled WGS sequence"/>
</dbReference>
<proteinExistence type="predicted"/>
<evidence type="ECO:0000259" key="2">
    <source>
        <dbReference type="Pfam" id="PF00487"/>
    </source>
</evidence>
<dbReference type="InterPro" id="IPR005804">
    <property type="entry name" value="FA_desaturase_dom"/>
</dbReference>
<dbReference type="EMBL" id="JBFCZG010000008">
    <property type="protein sequence ID" value="KAL3419039.1"/>
    <property type="molecule type" value="Genomic_DNA"/>
</dbReference>
<keyword evidence="4" id="KW-1185">Reference proteome</keyword>
<feature type="domain" description="Fatty acid desaturase" evidence="2">
    <location>
        <begin position="83"/>
        <end position="363"/>
    </location>
</feature>
<comment type="caution">
    <text evidence="3">The sequence shown here is derived from an EMBL/GenBank/DDBJ whole genome shotgun (WGS) entry which is preliminary data.</text>
</comment>
<accession>A0ABR4P6W5</accession>
<evidence type="ECO:0000313" key="3">
    <source>
        <dbReference type="EMBL" id="KAL3419039.1"/>
    </source>
</evidence>
<dbReference type="Pfam" id="PF00487">
    <property type="entry name" value="FA_desaturase"/>
    <property type="match status" value="1"/>
</dbReference>
<feature type="transmembrane region" description="Helical" evidence="1">
    <location>
        <begin position="115"/>
        <end position="135"/>
    </location>
</feature>
<dbReference type="PANTHER" id="PTHR32100">
    <property type="entry name" value="OMEGA-6 FATTY ACID DESATURASE, CHLOROPLASTIC"/>
    <property type="match status" value="1"/>
</dbReference>
<evidence type="ECO:0000256" key="1">
    <source>
        <dbReference type="SAM" id="Phobius"/>
    </source>
</evidence>
<protein>
    <submittedName>
        <fullName evidence="3">Fatty acid desaturase</fullName>
    </submittedName>
</protein>
<organism evidence="3 4">
    <name type="scientific">Phlyctema vagabunda</name>
    <dbReference type="NCBI Taxonomy" id="108571"/>
    <lineage>
        <taxon>Eukaryota</taxon>
        <taxon>Fungi</taxon>
        <taxon>Dikarya</taxon>
        <taxon>Ascomycota</taxon>
        <taxon>Pezizomycotina</taxon>
        <taxon>Leotiomycetes</taxon>
        <taxon>Helotiales</taxon>
        <taxon>Dermateaceae</taxon>
        <taxon>Phlyctema</taxon>
    </lineage>
</organism>
<dbReference type="InterPro" id="IPR012171">
    <property type="entry name" value="Fatty_acid_desaturase"/>
</dbReference>
<sequence length="398" mass="45879">MLRAVTPPIKVAPTPPVKEAPLFTPPEYTMKDIHDAIPSHCFDRSTLVSLLYVLRDMFFVVSLMCIAATQIPKLENSTFRTLGWLAYSFCQGLIFTGMWEIAHECGHGALSKRKWFNNSVGLLLHSFLLVPYHSWRFTHSSHHKATNNLERDIAFVPDSKENYLAKRESRGSLKWGDLVEDMPIVAFIWLCVHQIVAFPIYLTVNNFALPWISAASWYKRSHFYFASDGPLFKSANRNDIILSDLGIGTMAFALWVATHFFGGWNVMLFYGFPYMWTNHWILTITFLQHTDGSIPYYPSSTWSFLRGAASTVDRDFGFIGRVLFHGAIETHVLHHHASRIPFYHAAEASRAIRTVMGVHYQSDFKTPYLWAFWKNYRACRYIEEIDVGSEIFFFSKNE</sequence>
<keyword evidence="1" id="KW-0812">Transmembrane</keyword>
<keyword evidence="1" id="KW-1133">Transmembrane helix</keyword>
<feature type="transmembrane region" description="Helical" evidence="1">
    <location>
        <begin position="184"/>
        <end position="204"/>
    </location>
</feature>
<name>A0ABR4P6W5_9HELO</name>
<feature type="transmembrane region" description="Helical" evidence="1">
    <location>
        <begin position="84"/>
        <end position="103"/>
    </location>
</feature>
<keyword evidence="1" id="KW-0472">Membrane</keyword>
<evidence type="ECO:0000313" key="4">
    <source>
        <dbReference type="Proteomes" id="UP001629113"/>
    </source>
</evidence>
<reference evidence="3 4" key="1">
    <citation type="submission" date="2024-06" db="EMBL/GenBank/DDBJ databases">
        <title>Complete genome of Phlyctema vagabunda strain 19-DSS-EL-015.</title>
        <authorList>
            <person name="Fiorenzani C."/>
        </authorList>
    </citation>
    <scope>NUCLEOTIDE SEQUENCE [LARGE SCALE GENOMIC DNA]</scope>
    <source>
        <strain evidence="3 4">19-DSS-EL-015</strain>
    </source>
</reference>
<feature type="transmembrane region" description="Helical" evidence="1">
    <location>
        <begin position="52"/>
        <end position="72"/>
    </location>
</feature>
<gene>
    <name evidence="3" type="ORF">PVAG01_09260</name>
</gene>
<dbReference type="CDD" id="cd03507">
    <property type="entry name" value="Delta12-FADS-like"/>
    <property type="match status" value="1"/>
</dbReference>
<feature type="transmembrane region" description="Helical" evidence="1">
    <location>
        <begin position="240"/>
        <end position="261"/>
    </location>
</feature>